<dbReference type="PANTHER" id="PTHR35807:SF2">
    <property type="entry name" value="TRANSCRIPTIONAL ACTIVATOR DOMAIN"/>
    <property type="match status" value="1"/>
</dbReference>
<accession>A0ABV6JKK0</accession>
<dbReference type="InterPro" id="IPR001789">
    <property type="entry name" value="Sig_transdc_resp-reg_receiver"/>
</dbReference>
<evidence type="ECO:0000259" key="6">
    <source>
        <dbReference type="PROSITE" id="PS50110"/>
    </source>
</evidence>
<feature type="modified residue" description="4-aspartylphosphate" evidence="5">
    <location>
        <position position="57"/>
    </location>
</feature>
<keyword evidence="5" id="KW-0597">Phosphoprotein</keyword>
<sequence>MKCRAIVVDDERPALEELMELLDAAEPIGRVDGFTRAQEALDYMAETETNVDIVFLDIQMPGVNGLQMAEKLTQLSPDTDVVFVTAYEQYALTAFELSAVDYLLKPVDPQRLSRTLERIRKRRKLQVTAVDSPEVHHAEIRCLGPLRLTGQSGKVKWKTAKAAEMLAYLYLNREVSPDRLAHDLFPHLEYENARTYVHTCIYQLRKSLAQVSLSERISVVLDHKMYCLRLDGVASDLQRFESTGGMAEISKEEILEALALYEGELFEGIDSLWVMARRESVGRHYMRMAVKLMDLYAAEGSAAEALDQARRLNLRDPLDEDIGLRVIEYYVLLGQKQQAKDFFKQFQDHYRQELDSELSPSTLVRCHKLLD</sequence>
<evidence type="ECO:0000256" key="4">
    <source>
        <dbReference type="ARBA" id="ARBA00023163"/>
    </source>
</evidence>
<dbReference type="Proteomes" id="UP001589818">
    <property type="component" value="Unassembled WGS sequence"/>
</dbReference>
<keyword evidence="8" id="KW-1185">Reference proteome</keyword>
<dbReference type="EMBL" id="JBHLVF010000059">
    <property type="protein sequence ID" value="MFC0396444.1"/>
    <property type="molecule type" value="Genomic_DNA"/>
</dbReference>
<gene>
    <name evidence="7" type="ORF">ACFFJ8_34460</name>
</gene>
<comment type="caution">
    <text evidence="7">The sequence shown here is derived from an EMBL/GenBank/DDBJ whole genome shotgun (WGS) entry which is preliminary data.</text>
</comment>
<dbReference type="Gene3D" id="1.25.40.10">
    <property type="entry name" value="Tetratricopeptide repeat domain"/>
    <property type="match status" value="1"/>
</dbReference>
<reference evidence="7 8" key="1">
    <citation type="submission" date="2024-09" db="EMBL/GenBank/DDBJ databases">
        <authorList>
            <person name="Sun Q."/>
            <person name="Mori K."/>
        </authorList>
    </citation>
    <scope>NUCLEOTIDE SEQUENCE [LARGE SCALE GENOMIC DNA]</scope>
    <source>
        <strain evidence="7 8">CCM 4839</strain>
    </source>
</reference>
<dbReference type="SMART" id="SM00448">
    <property type="entry name" value="REC"/>
    <property type="match status" value="1"/>
</dbReference>
<protein>
    <submittedName>
        <fullName evidence="7">Response regulator</fullName>
    </submittedName>
</protein>
<evidence type="ECO:0000313" key="8">
    <source>
        <dbReference type="Proteomes" id="UP001589818"/>
    </source>
</evidence>
<keyword evidence="4" id="KW-0804">Transcription</keyword>
<dbReference type="SUPFAM" id="SSF46894">
    <property type="entry name" value="C-terminal effector domain of the bipartite response regulators"/>
    <property type="match status" value="1"/>
</dbReference>
<proteinExistence type="predicted"/>
<keyword evidence="1" id="KW-0902">Two-component regulatory system</keyword>
<dbReference type="InterPro" id="IPR005158">
    <property type="entry name" value="BTAD"/>
</dbReference>
<dbReference type="PROSITE" id="PS50110">
    <property type="entry name" value="RESPONSE_REGULATORY"/>
    <property type="match status" value="1"/>
</dbReference>
<feature type="domain" description="Response regulatory" evidence="6">
    <location>
        <begin position="4"/>
        <end position="120"/>
    </location>
</feature>
<keyword evidence="3" id="KW-0238">DNA-binding</keyword>
<dbReference type="SUPFAM" id="SSF48452">
    <property type="entry name" value="TPR-like"/>
    <property type="match status" value="1"/>
</dbReference>
<dbReference type="Pfam" id="PF00072">
    <property type="entry name" value="Response_reg"/>
    <property type="match status" value="1"/>
</dbReference>
<dbReference type="Gene3D" id="3.40.50.2300">
    <property type="match status" value="1"/>
</dbReference>
<dbReference type="Gene3D" id="1.10.10.10">
    <property type="entry name" value="Winged helix-like DNA-binding domain superfamily/Winged helix DNA-binding domain"/>
    <property type="match status" value="1"/>
</dbReference>
<dbReference type="InterPro" id="IPR011990">
    <property type="entry name" value="TPR-like_helical_dom_sf"/>
</dbReference>
<dbReference type="SUPFAM" id="SSF52172">
    <property type="entry name" value="CheY-like"/>
    <property type="match status" value="1"/>
</dbReference>
<keyword evidence="2" id="KW-0805">Transcription regulation</keyword>
<evidence type="ECO:0000313" key="7">
    <source>
        <dbReference type="EMBL" id="MFC0396444.1"/>
    </source>
</evidence>
<dbReference type="InterPro" id="IPR016032">
    <property type="entry name" value="Sig_transdc_resp-reg_C-effctor"/>
</dbReference>
<dbReference type="InterPro" id="IPR036388">
    <property type="entry name" value="WH-like_DNA-bd_sf"/>
</dbReference>
<organism evidence="7 8">
    <name type="scientific">Paenibacillus mendelii</name>
    <dbReference type="NCBI Taxonomy" id="206163"/>
    <lineage>
        <taxon>Bacteria</taxon>
        <taxon>Bacillati</taxon>
        <taxon>Bacillota</taxon>
        <taxon>Bacilli</taxon>
        <taxon>Bacillales</taxon>
        <taxon>Paenibacillaceae</taxon>
        <taxon>Paenibacillus</taxon>
    </lineage>
</organism>
<evidence type="ECO:0000256" key="3">
    <source>
        <dbReference type="ARBA" id="ARBA00023125"/>
    </source>
</evidence>
<evidence type="ECO:0000256" key="5">
    <source>
        <dbReference type="PROSITE-ProRule" id="PRU00169"/>
    </source>
</evidence>
<dbReference type="PANTHER" id="PTHR35807">
    <property type="entry name" value="TRANSCRIPTIONAL REGULATOR REDD-RELATED"/>
    <property type="match status" value="1"/>
</dbReference>
<dbReference type="RefSeq" id="WP_204821970.1">
    <property type="nucleotide sequence ID" value="NZ_JANHOF010000017.1"/>
</dbReference>
<evidence type="ECO:0000256" key="2">
    <source>
        <dbReference type="ARBA" id="ARBA00023015"/>
    </source>
</evidence>
<name>A0ABV6JKK0_9BACL</name>
<dbReference type="InterPro" id="IPR011006">
    <property type="entry name" value="CheY-like_superfamily"/>
</dbReference>
<dbReference type="Pfam" id="PF03704">
    <property type="entry name" value="BTAD"/>
    <property type="match status" value="1"/>
</dbReference>
<dbReference type="SMART" id="SM01043">
    <property type="entry name" value="BTAD"/>
    <property type="match status" value="1"/>
</dbReference>
<dbReference type="InterPro" id="IPR051677">
    <property type="entry name" value="AfsR-DnrI-RedD_regulator"/>
</dbReference>
<evidence type="ECO:0000256" key="1">
    <source>
        <dbReference type="ARBA" id="ARBA00023012"/>
    </source>
</evidence>